<dbReference type="RefSeq" id="WP_172619475.1">
    <property type="nucleotide sequence ID" value="NZ_LS992241.1"/>
</dbReference>
<dbReference type="Gene3D" id="3.20.80.10">
    <property type="entry name" value="Regulatory factor, effector binding domain"/>
    <property type="match status" value="1"/>
</dbReference>
<name>A0A383RCA1_PAEAL</name>
<protein>
    <submittedName>
        <fullName evidence="2">Predicted transcriptional regulator YdeE, contains AraC-type DNA-binding domain</fullName>
    </submittedName>
</protein>
<dbReference type="Proteomes" id="UP000304148">
    <property type="component" value="Chromosome"/>
</dbReference>
<dbReference type="GO" id="GO:0003677">
    <property type="term" value="F:DNA binding"/>
    <property type="evidence" value="ECO:0007669"/>
    <property type="project" value="UniProtKB-KW"/>
</dbReference>
<gene>
    <name evidence="2" type="ORF">PBLR_12358</name>
</gene>
<dbReference type="SUPFAM" id="SSF55136">
    <property type="entry name" value="Probable bacterial effector-binding domain"/>
    <property type="match status" value="1"/>
</dbReference>
<dbReference type="InterPro" id="IPR029441">
    <property type="entry name" value="Cass2"/>
</dbReference>
<sequence length="148" mass="17173">MNQNQVEIIRLQEKKFIGIPVTSSFQNHDPKRVEATKESFLNRKHEIKNVINSHEYVCPHFSSEVLFTYFFCMEVSSLKDIPEGMIGFTAPPHSYATTRTEKDPYEEIHTYLANNGFENNSKALALEVYRFEDPEWPGKVDVFVPVID</sequence>
<organism evidence="2 3">
    <name type="scientific">Paenibacillus alvei</name>
    <name type="common">Bacillus alvei</name>
    <dbReference type="NCBI Taxonomy" id="44250"/>
    <lineage>
        <taxon>Bacteria</taxon>
        <taxon>Bacillati</taxon>
        <taxon>Bacillota</taxon>
        <taxon>Bacilli</taxon>
        <taxon>Bacillales</taxon>
        <taxon>Paenibacillaceae</taxon>
        <taxon>Paenibacillus</taxon>
    </lineage>
</organism>
<proteinExistence type="predicted"/>
<dbReference type="EMBL" id="LS992241">
    <property type="protein sequence ID" value="SYX83936.1"/>
    <property type="molecule type" value="Genomic_DNA"/>
</dbReference>
<dbReference type="InterPro" id="IPR010499">
    <property type="entry name" value="AraC_E-bd"/>
</dbReference>
<dbReference type="InterPro" id="IPR011256">
    <property type="entry name" value="Reg_factor_effector_dom_sf"/>
</dbReference>
<evidence type="ECO:0000313" key="2">
    <source>
        <dbReference type="EMBL" id="SYX83936.1"/>
    </source>
</evidence>
<dbReference type="SMART" id="SM00871">
    <property type="entry name" value="AraC_E_bind"/>
    <property type="match status" value="1"/>
</dbReference>
<evidence type="ECO:0000259" key="1">
    <source>
        <dbReference type="SMART" id="SM00871"/>
    </source>
</evidence>
<feature type="domain" description="AraC effector-binding" evidence="1">
    <location>
        <begin position="4"/>
        <end position="147"/>
    </location>
</feature>
<keyword evidence="2" id="KW-0238">DNA-binding</keyword>
<dbReference type="AlphaFoldDB" id="A0A383RCA1"/>
<evidence type="ECO:0000313" key="3">
    <source>
        <dbReference type="Proteomes" id="UP000304148"/>
    </source>
</evidence>
<reference evidence="3" key="1">
    <citation type="submission" date="2018-08" db="EMBL/GenBank/DDBJ databases">
        <authorList>
            <person name="Chevrot R."/>
        </authorList>
    </citation>
    <scope>NUCLEOTIDE SEQUENCE [LARGE SCALE GENOMIC DNA]</scope>
</reference>
<dbReference type="Pfam" id="PF14526">
    <property type="entry name" value="Cass2"/>
    <property type="match status" value="1"/>
</dbReference>
<accession>A0A383RCA1</accession>